<dbReference type="HOGENOM" id="CLU_018552_15_0_1"/>
<dbReference type="EMBL" id="KN825750">
    <property type="protein sequence ID" value="KIK81687.1"/>
    <property type="molecule type" value="Genomic_DNA"/>
</dbReference>
<gene>
    <name evidence="2" type="ORF">PAXRUDRAFT_88926</name>
</gene>
<feature type="non-terminal residue" evidence="2">
    <location>
        <position position="63"/>
    </location>
</feature>
<proteinExistence type="predicted"/>
<dbReference type="OrthoDB" id="5379756at2759"/>
<keyword evidence="1" id="KW-1133">Transmembrane helix</keyword>
<evidence type="ECO:0000256" key="1">
    <source>
        <dbReference type="SAM" id="Phobius"/>
    </source>
</evidence>
<feature type="transmembrane region" description="Helical" evidence="1">
    <location>
        <begin position="23"/>
        <end position="46"/>
    </location>
</feature>
<sequence length="63" mass="6938">AIQLGIFLNCTGHYGNMCSPEDIAQWAGVSVGIVINCMHCVMAAILDQHDQYIRMPSSNPRDM</sequence>
<dbReference type="InParanoid" id="A0A0D0CG05"/>
<dbReference type="AlphaFoldDB" id="A0A0D0CG05"/>
<keyword evidence="3" id="KW-1185">Reference proteome</keyword>
<reference evidence="3" key="2">
    <citation type="submission" date="2015-01" db="EMBL/GenBank/DDBJ databases">
        <title>Evolutionary Origins and Diversification of the Mycorrhizal Mutualists.</title>
        <authorList>
            <consortium name="DOE Joint Genome Institute"/>
            <consortium name="Mycorrhizal Genomics Consortium"/>
            <person name="Kohler A."/>
            <person name="Kuo A."/>
            <person name="Nagy L.G."/>
            <person name="Floudas D."/>
            <person name="Copeland A."/>
            <person name="Barry K.W."/>
            <person name="Cichocki N."/>
            <person name="Veneault-Fourrey C."/>
            <person name="LaButti K."/>
            <person name="Lindquist E.A."/>
            <person name="Lipzen A."/>
            <person name="Lundell T."/>
            <person name="Morin E."/>
            <person name="Murat C."/>
            <person name="Riley R."/>
            <person name="Ohm R."/>
            <person name="Sun H."/>
            <person name="Tunlid A."/>
            <person name="Henrissat B."/>
            <person name="Grigoriev I.V."/>
            <person name="Hibbett D.S."/>
            <person name="Martin F."/>
        </authorList>
    </citation>
    <scope>NUCLEOTIDE SEQUENCE [LARGE SCALE GENOMIC DNA]</scope>
    <source>
        <strain evidence="3">Ve08.2h10</strain>
    </source>
</reference>
<organism evidence="2 3">
    <name type="scientific">Paxillus rubicundulus Ve08.2h10</name>
    <dbReference type="NCBI Taxonomy" id="930991"/>
    <lineage>
        <taxon>Eukaryota</taxon>
        <taxon>Fungi</taxon>
        <taxon>Dikarya</taxon>
        <taxon>Basidiomycota</taxon>
        <taxon>Agaricomycotina</taxon>
        <taxon>Agaricomycetes</taxon>
        <taxon>Agaricomycetidae</taxon>
        <taxon>Boletales</taxon>
        <taxon>Paxilineae</taxon>
        <taxon>Paxillaceae</taxon>
        <taxon>Paxillus</taxon>
    </lineage>
</organism>
<protein>
    <submittedName>
        <fullName evidence="2">Uncharacterized protein</fullName>
    </submittedName>
</protein>
<name>A0A0D0CG05_9AGAM</name>
<keyword evidence="1" id="KW-0812">Transmembrane</keyword>
<accession>A0A0D0CG05</accession>
<reference evidence="2 3" key="1">
    <citation type="submission" date="2014-04" db="EMBL/GenBank/DDBJ databases">
        <authorList>
            <consortium name="DOE Joint Genome Institute"/>
            <person name="Kuo A."/>
            <person name="Kohler A."/>
            <person name="Jargeat P."/>
            <person name="Nagy L.G."/>
            <person name="Floudas D."/>
            <person name="Copeland A."/>
            <person name="Barry K.W."/>
            <person name="Cichocki N."/>
            <person name="Veneault-Fourrey C."/>
            <person name="LaButti K."/>
            <person name="Lindquist E.A."/>
            <person name="Lipzen A."/>
            <person name="Lundell T."/>
            <person name="Morin E."/>
            <person name="Murat C."/>
            <person name="Sun H."/>
            <person name="Tunlid A."/>
            <person name="Henrissat B."/>
            <person name="Grigoriev I.V."/>
            <person name="Hibbett D.S."/>
            <person name="Martin F."/>
            <person name="Nordberg H.P."/>
            <person name="Cantor M.N."/>
            <person name="Hua S.X."/>
        </authorList>
    </citation>
    <scope>NUCLEOTIDE SEQUENCE [LARGE SCALE GENOMIC DNA]</scope>
    <source>
        <strain evidence="2 3">Ve08.2h10</strain>
    </source>
</reference>
<feature type="non-terminal residue" evidence="2">
    <location>
        <position position="1"/>
    </location>
</feature>
<evidence type="ECO:0000313" key="2">
    <source>
        <dbReference type="EMBL" id="KIK81687.1"/>
    </source>
</evidence>
<dbReference type="Proteomes" id="UP000054538">
    <property type="component" value="Unassembled WGS sequence"/>
</dbReference>
<evidence type="ECO:0000313" key="3">
    <source>
        <dbReference type="Proteomes" id="UP000054538"/>
    </source>
</evidence>
<keyword evidence="1" id="KW-0472">Membrane</keyword>